<gene>
    <name evidence="1" type="ORF">Tco_1082590</name>
</gene>
<evidence type="ECO:0000313" key="2">
    <source>
        <dbReference type="Proteomes" id="UP001151760"/>
    </source>
</evidence>
<evidence type="ECO:0000313" key="1">
    <source>
        <dbReference type="EMBL" id="GJT93745.1"/>
    </source>
</evidence>
<accession>A0ABQ5I0Y4</accession>
<keyword evidence="2" id="KW-1185">Reference proteome</keyword>
<sequence length="166" mass="19339">MLRFFQRPSLYKTLLKHLYQSFLEFLLISSTVSEDKGNALFGISRFVCLRQDFSSIWTYTYNDASGAVRNHHGVSYAYMRRIYSLDSRMHPRTNIHKPLMTKAQSAYFKKRDVGFFGGKLIQKLRQKGVYEESFQDMLYELGEVNLVHAYYNGSCTSKDMKDPPSA</sequence>
<proteinExistence type="predicted"/>
<organism evidence="1 2">
    <name type="scientific">Tanacetum coccineum</name>
    <dbReference type="NCBI Taxonomy" id="301880"/>
    <lineage>
        <taxon>Eukaryota</taxon>
        <taxon>Viridiplantae</taxon>
        <taxon>Streptophyta</taxon>
        <taxon>Embryophyta</taxon>
        <taxon>Tracheophyta</taxon>
        <taxon>Spermatophyta</taxon>
        <taxon>Magnoliopsida</taxon>
        <taxon>eudicotyledons</taxon>
        <taxon>Gunneridae</taxon>
        <taxon>Pentapetalae</taxon>
        <taxon>asterids</taxon>
        <taxon>campanulids</taxon>
        <taxon>Asterales</taxon>
        <taxon>Asteraceae</taxon>
        <taxon>Asteroideae</taxon>
        <taxon>Anthemideae</taxon>
        <taxon>Anthemidinae</taxon>
        <taxon>Tanacetum</taxon>
    </lineage>
</organism>
<name>A0ABQ5I0Y4_9ASTR</name>
<dbReference type="Proteomes" id="UP001151760">
    <property type="component" value="Unassembled WGS sequence"/>
</dbReference>
<reference evidence="1" key="2">
    <citation type="submission" date="2022-01" db="EMBL/GenBank/DDBJ databases">
        <authorList>
            <person name="Yamashiro T."/>
            <person name="Shiraishi A."/>
            <person name="Satake H."/>
            <person name="Nakayama K."/>
        </authorList>
    </citation>
    <scope>NUCLEOTIDE SEQUENCE</scope>
</reference>
<dbReference type="EMBL" id="BQNB010020232">
    <property type="protein sequence ID" value="GJT93745.1"/>
    <property type="molecule type" value="Genomic_DNA"/>
</dbReference>
<reference evidence="1" key="1">
    <citation type="journal article" date="2022" name="Int. J. Mol. Sci.">
        <title>Draft Genome of Tanacetum Coccineum: Genomic Comparison of Closely Related Tanacetum-Family Plants.</title>
        <authorList>
            <person name="Yamashiro T."/>
            <person name="Shiraishi A."/>
            <person name="Nakayama K."/>
            <person name="Satake H."/>
        </authorList>
    </citation>
    <scope>NUCLEOTIDE SEQUENCE</scope>
</reference>
<comment type="caution">
    <text evidence="1">The sequence shown here is derived from an EMBL/GenBank/DDBJ whole genome shotgun (WGS) entry which is preliminary data.</text>
</comment>
<protein>
    <submittedName>
        <fullName evidence="1">Uncharacterized protein</fullName>
    </submittedName>
</protein>